<evidence type="ECO:0000256" key="1">
    <source>
        <dbReference type="SAM" id="MobiDB-lite"/>
    </source>
</evidence>
<dbReference type="EMBL" id="BLBS01000001">
    <property type="protein sequence ID" value="GET85433.1"/>
    <property type="molecule type" value="Genomic_DNA"/>
</dbReference>
<gene>
    <name evidence="2" type="ORF">LtaPh_0107500</name>
</gene>
<feature type="compositionally biased region" description="Low complexity" evidence="1">
    <location>
        <begin position="15"/>
        <end position="25"/>
    </location>
</feature>
<feature type="region of interest" description="Disordered" evidence="1">
    <location>
        <begin position="276"/>
        <end position="347"/>
    </location>
</feature>
<name>A0A640K795_LEITA</name>
<feature type="region of interest" description="Disordered" evidence="1">
    <location>
        <begin position="67"/>
        <end position="178"/>
    </location>
</feature>
<sequence length="621" mass="66817">MAPGVALSPPPPLPAHSSSLSHRSASSSRTSLSLCRLAQKYPLAPPPQALKTLLWTHWCGDRDVHNAYTHRPHRRPYGRRTPHRQQRPPIAASTGSTSSASSASSASMHQLPEASTRGTSGVPEGATRVATNSSGSGGSVVHAHHEVSKGGAFAARPTTPRSSGHRSEHGACVDTEGSDTAAGTINTATMATAASVARRTTAAPSFSDHTLSQLPRQQRRIRSSTATPPGSVHTSQHSDEDIARVRAALAEVGYPNPSWEGIERVFAQLAVTQDNGDRSAASKHRATTPTQSATHTSRRDVQGETVEEGHEAAYYHRTRGATITPPPVSPPPQQEDNPTESSNLLQHLEPSLRLQRYIRLRERELEQLCLRPSFGTFHAQQEPPPPQQQQQWAPVSPAVHASETLQGHSHDAPHASKGKASSFQGASSEKTGKQQQQRRRGSAAVAPRTRGKGDGVDAGAAASGDAQVTAMAAHHRRAANIIFDATGDQRFRFFPSTRTPPGTGTLVTVAHAPRTSSSSTSTTLLTGAVPATRLGSYHNYYQCRRPNSCSTVGGQVSYLDPEGRTVRRKADPVKRGEQMRLLWAKDSFLSQRHRPREAWRTRQITMAYGQGADGSETHYDS</sequence>
<feature type="compositionally biased region" description="Polar residues" evidence="1">
    <location>
        <begin position="334"/>
        <end position="345"/>
    </location>
</feature>
<evidence type="ECO:0000313" key="3">
    <source>
        <dbReference type="Proteomes" id="UP000419144"/>
    </source>
</evidence>
<feature type="compositionally biased region" description="Polar residues" evidence="1">
    <location>
        <begin position="207"/>
        <end position="216"/>
    </location>
</feature>
<feature type="compositionally biased region" description="Polar residues" evidence="1">
    <location>
        <begin position="419"/>
        <end position="429"/>
    </location>
</feature>
<feature type="region of interest" description="Disordered" evidence="1">
    <location>
        <begin position="376"/>
        <end position="460"/>
    </location>
</feature>
<dbReference type="VEuPathDB" id="TriTrypDB:LtaPh_0107500"/>
<feature type="compositionally biased region" description="Basic and acidic residues" evidence="1">
    <location>
        <begin position="297"/>
        <end position="314"/>
    </location>
</feature>
<reference evidence="2" key="1">
    <citation type="submission" date="2019-11" db="EMBL/GenBank/DDBJ databases">
        <title>Leishmania tarentolae CDS.</title>
        <authorList>
            <person name="Goto Y."/>
            <person name="Yamagishi J."/>
        </authorList>
    </citation>
    <scope>NUCLEOTIDE SEQUENCE [LARGE SCALE GENOMIC DNA]</scope>
    <source>
        <strain evidence="2">Parrot Tar II</strain>
    </source>
</reference>
<feature type="region of interest" description="Disordered" evidence="1">
    <location>
        <begin position="1"/>
        <end position="25"/>
    </location>
</feature>
<proteinExistence type="predicted"/>
<feature type="compositionally biased region" description="Low complexity" evidence="1">
    <location>
        <begin position="91"/>
        <end position="107"/>
    </location>
</feature>
<feature type="compositionally biased region" description="Pro residues" evidence="1">
    <location>
        <begin position="324"/>
        <end position="333"/>
    </location>
</feature>
<organism evidence="2 3">
    <name type="scientific">Leishmania tarentolae</name>
    <name type="common">Sauroleishmania tarentolae</name>
    <dbReference type="NCBI Taxonomy" id="5689"/>
    <lineage>
        <taxon>Eukaryota</taxon>
        <taxon>Discoba</taxon>
        <taxon>Euglenozoa</taxon>
        <taxon>Kinetoplastea</taxon>
        <taxon>Metakinetoplastina</taxon>
        <taxon>Trypanosomatida</taxon>
        <taxon>Trypanosomatidae</taxon>
        <taxon>Leishmaniinae</taxon>
        <taxon>Leishmania</taxon>
        <taxon>lizard Leishmania</taxon>
    </lineage>
</organism>
<accession>A0A640K795</accession>
<feature type="region of interest" description="Disordered" evidence="1">
    <location>
        <begin position="200"/>
        <end position="239"/>
    </location>
</feature>
<dbReference type="Proteomes" id="UP000419144">
    <property type="component" value="Unassembled WGS sequence"/>
</dbReference>
<comment type="caution">
    <text evidence="2">The sequence shown here is derived from an EMBL/GenBank/DDBJ whole genome shotgun (WGS) entry which is preliminary data.</text>
</comment>
<evidence type="ECO:0000313" key="2">
    <source>
        <dbReference type="EMBL" id="GET85433.1"/>
    </source>
</evidence>
<dbReference type="OrthoDB" id="267186at2759"/>
<feature type="compositionally biased region" description="Polar residues" evidence="1">
    <location>
        <begin position="223"/>
        <end position="235"/>
    </location>
</feature>
<feature type="compositionally biased region" description="Basic residues" evidence="1">
    <location>
        <begin position="68"/>
        <end position="86"/>
    </location>
</feature>
<keyword evidence="3" id="KW-1185">Reference proteome</keyword>
<protein>
    <submittedName>
        <fullName evidence="2">Uncharacterized protein</fullName>
    </submittedName>
</protein>
<dbReference type="AlphaFoldDB" id="A0A640K795"/>